<reference evidence="1 2" key="1">
    <citation type="journal article" date="2007" name="PLoS Genet.">
        <title>Patterns and implications of gene gain and loss in the evolution of Prochlorococcus.</title>
        <authorList>
            <person name="Kettler G.C."/>
            <person name="Martiny A.C."/>
            <person name="Huang K."/>
            <person name="Zucker J."/>
            <person name="Coleman M.L."/>
            <person name="Rodrigue S."/>
            <person name="Chen F."/>
            <person name="Lapidus A."/>
            <person name="Ferriera S."/>
            <person name="Johnson J."/>
            <person name="Steglich C."/>
            <person name="Church G.M."/>
            <person name="Richardson P."/>
            <person name="Chisholm S.W."/>
        </authorList>
    </citation>
    <scope>NUCLEOTIDE SEQUENCE [LARGE SCALE GENOMIC DNA]</scope>
    <source>
        <strain evidence="1 2">MIT 9303</strain>
    </source>
</reference>
<sequence length="104" mass="12101">MRALCKEAIAQWPQLRGCIGVEAMRFFWLCQLKLWVHFEACEASNHNRVDWSQDLYLRRMGEQMAQHCSVDDYRPTAMNLAEVEGLRVKLVSWISALEMSPSDP</sequence>
<dbReference type="HOGENOM" id="CLU_2247647_0_0_3"/>
<name>A2C6P0_PROM3</name>
<dbReference type="EMBL" id="CP000554">
    <property type="protein sequence ID" value="ABM77150.1"/>
    <property type="molecule type" value="Genomic_DNA"/>
</dbReference>
<dbReference type="STRING" id="59922.P9303_03981"/>
<gene>
    <name evidence="1" type="ordered locus">P9303_03981</name>
</gene>
<dbReference type="Proteomes" id="UP000002274">
    <property type="component" value="Chromosome"/>
</dbReference>
<evidence type="ECO:0000313" key="1">
    <source>
        <dbReference type="EMBL" id="ABM77150.1"/>
    </source>
</evidence>
<protein>
    <submittedName>
        <fullName evidence="1">Uncharacterized protein</fullName>
    </submittedName>
</protein>
<organism evidence="1 2">
    <name type="scientific">Prochlorococcus marinus (strain MIT 9303)</name>
    <dbReference type="NCBI Taxonomy" id="59922"/>
    <lineage>
        <taxon>Bacteria</taxon>
        <taxon>Bacillati</taxon>
        <taxon>Cyanobacteriota</taxon>
        <taxon>Cyanophyceae</taxon>
        <taxon>Synechococcales</taxon>
        <taxon>Prochlorococcaceae</taxon>
        <taxon>Prochlorococcus</taxon>
    </lineage>
</organism>
<accession>A2C6P0</accession>
<dbReference type="AlphaFoldDB" id="A2C6P0"/>
<proteinExistence type="predicted"/>
<evidence type="ECO:0000313" key="2">
    <source>
        <dbReference type="Proteomes" id="UP000002274"/>
    </source>
</evidence>
<dbReference type="KEGG" id="pmf:P9303_03981"/>